<comment type="subunit">
    <text evidence="14">Homotetramer.</text>
</comment>
<dbReference type="Pfam" id="PF00438">
    <property type="entry name" value="S-AdoMet_synt_N"/>
    <property type="match status" value="1"/>
</dbReference>
<dbReference type="InterPro" id="IPR022629">
    <property type="entry name" value="S-AdoMet_synt_central"/>
</dbReference>
<dbReference type="InterPro" id="IPR022628">
    <property type="entry name" value="S-AdoMet_synt_N"/>
</dbReference>
<evidence type="ECO:0000256" key="7">
    <source>
        <dbReference type="ARBA" id="ARBA00022679"/>
    </source>
</evidence>
<evidence type="ECO:0000256" key="1">
    <source>
        <dbReference type="ARBA" id="ARBA00001946"/>
    </source>
</evidence>
<dbReference type="Gene3D" id="3.30.300.10">
    <property type="match status" value="3"/>
</dbReference>
<name>A0A1F5GJF9_9BACT</name>
<feature type="domain" description="S-adenosylmethionine synthetase C-terminal" evidence="18">
    <location>
        <begin position="228"/>
        <end position="365"/>
    </location>
</feature>
<evidence type="ECO:0000256" key="6">
    <source>
        <dbReference type="ARBA" id="ARBA00022563"/>
    </source>
</evidence>
<dbReference type="Proteomes" id="UP000178492">
    <property type="component" value="Unassembled WGS sequence"/>
</dbReference>
<evidence type="ECO:0000256" key="14">
    <source>
        <dbReference type="RuleBase" id="RU000542"/>
    </source>
</evidence>
<evidence type="ECO:0000256" key="15">
    <source>
        <dbReference type="RuleBase" id="RU004462"/>
    </source>
</evidence>
<protein>
    <recommendedName>
        <fullName evidence="5 13">Methionine adenosyltransferase</fullName>
        <ecNumber evidence="5 13">2.5.1.6</ecNumber>
    </recommendedName>
</protein>
<dbReference type="PROSITE" id="PS00377">
    <property type="entry name" value="ADOMET_SYNTHASE_2"/>
    <property type="match status" value="1"/>
</dbReference>
<dbReference type="EC" id="2.5.1.6" evidence="5 13"/>
<comment type="subcellular location">
    <subcellularLocation>
        <location evidence="14">Cytoplasm</location>
    </subcellularLocation>
</comment>
<keyword evidence="11 14" id="KW-0460">Magnesium</keyword>
<dbReference type="NCBIfam" id="TIGR01034">
    <property type="entry name" value="metK"/>
    <property type="match status" value="1"/>
</dbReference>
<dbReference type="InterPro" id="IPR022636">
    <property type="entry name" value="S-AdoMet_synthetase_sfam"/>
</dbReference>
<dbReference type="GO" id="GO:0005737">
    <property type="term" value="C:cytoplasm"/>
    <property type="evidence" value="ECO:0007669"/>
    <property type="project" value="UniProtKB-SubCell"/>
</dbReference>
<accession>A0A1F5GJF9</accession>
<dbReference type="CDD" id="cd18079">
    <property type="entry name" value="S-AdoMet_synt"/>
    <property type="match status" value="1"/>
</dbReference>
<dbReference type="InterPro" id="IPR022631">
    <property type="entry name" value="ADOMET_SYNTHASE_CS"/>
</dbReference>
<organism evidence="19 20">
    <name type="scientific">Candidatus Curtissbacteria bacterium RIFCSPHIGHO2_02_FULL_40_17</name>
    <dbReference type="NCBI Taxonomy" id="1797715"/>
    <lineage>
        <taxon>Bacteria</taxon>
        <taxon>Candidatus Curtissiibacteriota</taxon>
    </lineage>
</organism>
<keyword evidence="8 14" id="KW-0479">Metal-binding</keyword>
<evidence type="ECO:0000259" key="16">
    <source>
        <dbReference type="Pfam" id="PF00438"/>
    </source>
</evidence>
<proteinExistence type="inferred from homology"/>
<dbReference type="Pfam" id="PF02772">
    <property type="entry name" value="S-AdoMet_synt_M"/>
    <property type="match status" value="1"/>
</dbReference>
<evidence type="ECO:0000313" key="20">
    <source>
        <dbReference type="Proteomes" id="UP000178492"/>
    </source>
</evidence>
<dbReference type="PIRSF" id="PIRSF000497">
    <property type="entry name" value="MAT"/>
    <property type="match status" value="1"/>
</dbReference>
<dbReference type="STRING" id="1797715.A3D81_03060"/>
<comment type="pathway">
    <text evidence="3">Amino-acid biosynthesis; S-adenosyl-L-methionine biosynthesis; S-adenosyl-L-methionine from L-methionine: step 1/1.</text>
</comment>
<evidence type="ECO:0000256" key="5">
    <source>
        <dbReference type="ARBA" id="ARBA00012828"/>
    </source>
</evidence>
<comment type="cofactor">
    <cofactor evidence="1">
        <name>Mg(2+)</name>
        <dbReference type="ChEBI" id="CHEBI:18420"/>
    </cofactor>
</comment>
<dbReference type="GO" id="GO:0006556">
    <property type="term" value="P:S-adenosylmethionine biosynthetic process"/>
    <property type="evidence" value="ECO:0007669"/>
    <property type="project" value="UniProtKB-UniRule"/>
</dbReference>
<evidence type="ECO:0000256" key="13">
    <source>
        <dbReference type="NCBIfam" id="TIGR01034"/>
    </source>
</evidence>
<evidence type="ECO:0000259" key="18">
    <source>
        <dbReference type="Pfam" id="PF02773"/>
    </source>
</evidence>
<evidence type="ECO:0000256" key="2">
    <source>
        <dbReference type="ARBA" id="ARBA00001958"/>
    </source>
</evidence>
<keyword evidence="12 14" id="KW-0630">Potassium</keyword>
<comment type="caution">
    <text evidence="19">The sequence shown here is derived from an EMBL/GenBank/DDBJ whole genome shotgun (WGS) entry which is preliminary data.</text>
</comment>
<dbReference type="PROSITE" id="PS00376">
    <property type="entry name" value="ADOMET_SYNTHASE_1"/>
    <property type="match status" value="1"/>
</dbReference>
<evidence type="ECO:0000256" key="10">
    <source>
        <dbReference type="ARBA" id="ARBA00022840"/>
    </source>
</evidence>
<evidence type="ECO:0000313" key="19">
    <source>
        <dbReference type="EMBL" id="OGD92020.1"/>
    </source>
</evidence>
<dbReference type="UniPathway" id="UPA00315">
    <property type="reaction ID" value="UER00080"/>
</dbReference>
<evidence type="ECO:0000256" key="4">
    <source>
        <dbReference type="ARBA" id="ARBA00009685"/>
    </source>
</evidence>
<dbReference type="EMBL" id="MFBE01000005">
    <property type="protein sequence ID" value="OGD92020.1"/>
    <property type="molecule type" value="Genomic_DNA"/>
</dbReference>
<evidence type="ECO:0000256" key="3">
    <source>
        <dbReference type="ARBA" id="ARBA00005224"/>
    </source>
</evidence>
<dbReference type="GO" id="GO:0005524">
    <property type="term" value="F:ATP binding"/>
    <property type="evidence" value="ECO:0007669"/>
    <property type="project" value="UniProtKB-KW"/>
</dbReference>
<evidence type="ECO:0000256" key="11">
    <source>
        <dbReference type="ARBA" id="ARBA00022842"/>
    </source>
</evidence>
<comment type="similarity">
    <text evidence="4 15">Belongs to the AdoMet synthase family.</text>
</comment>
<dbReference type="SUPFAM" id="SSF55973">
    <property type="entry name" value="S-adenosylmethionine synthetase"/>
    <property type="match status" value="3"/>
</dbReference>
<evidence type="ECO:0000256" key="8">
    <source>
        <dbReference type="ARBA" id="ARBA00022723"/>
    </source>
</evidence>
<reference evidence="19 20" key="1">
    <citation type="journal article" date="2016" name="Nat. Commun.">
        <title>Thousands of microbial genomes shed light on interconnected biogeochemical processes in an aquifer system.</title>
        <authorList>
            <person name="Anantharaman K."/>
            <person name="Brown C.T."/>
            <person name="Hug L.A."/>
            <person name="Sharon I."/>
            <person name="Castelle C.J."/>
            <person name="Probst A.J."/>
            <person name="Thomas B.C."/>
            <person name="Singh A."/>
            <person name="Wilkins M.J."/>
            <person name="Karaoz U."/>
            <person name="Brodie E.L."/>
            <person name="Williams K.H."/>
            <person name="Hubbard S.S."/>
            <person name="Banfield J.F."/>
        </authorList>
    </citation>
    <scope>NUCLEOTIDE SEQUENCE [LARGE SCALE GENOMIC DNA]</scope>
</reference>
<dbReference type="PANTHER" id="PTHR11964">
    <property type="entry name" value="S-ADENOSYLMETHIONINE SYNTHETASE"/>
    <property type="match status" value="1"/>
</dbReference>
<dbReference type="GO" id="GO:0006730">
    <property type="term" value="P:one-carbon metabolic process"/>
    <property type="evidence" value="ECO:0007669"/>
    <property type="project" value="UniProtKB-KW"/>
</dbReference>
<dbReference type="GO" id="GO:0046872">
    <property type="term" value="F:metal ion binding"/>
    <property type="evidence" value="ECO:0007669"/>
    <property type="project" value="UniProtKB-KW"/>
</dbReference>
<feature type="domain" description="S-adenosylmethionine synthetase N-terminal" evidence="16">
    <location>
        <begin position="5"/>
        <end position="101"/>
    </location>
</feature>
<keyword evidence="6" id="KW-0554">One-carbon metabolism</keyword>
<comment type="cofactor">
    <cofactor evidence="2">
        <name>K(+)</name>
        <dbReference type="ChEBI" id="CHEBI:29103"/>
    </cofactor>
</comment>
<dbReference type="GO" id="GO:0004478">
    <property type="term" value="F:methionine adenosyltransferase activity"/>
    <property type="evidence" value="ECO:0007669"/>
    <property type="project" value="UniProtKB-UniRule"/>
</dbReference>
<dbReference type="Pfam" id="PF02773">
    <property type="entry name" value="S-AdoMet_synt_C"/>
    <property type="match status" value="1"/>
</dbReference>
<evidence type="ECO:0000256" key="12">
    <source>
        <dbReference type="ARBA" id="ARBA00022958"/>
    </source>
</evidence>
<sequence length="367" mass="40448">MSYKIFTSESVCSGHPDKICDQISDAILDECLKQDVSSRVAVETLVTTNNIILAGEVTSKAKVNLEKIARNVVKDLGYDQKIFKFDYKSAKVHVFIHSQSPDIAAGVETGGAGDQGMMFGYACDETSQLMPLPIRVAHQITRKIDETRESTLKYLRPDGKSEVTFGYVHGKPKEVLKVITAVPHDPKISEKKVARDIYEIVVRPALKKFGFEIEFKNTICNGTGKWEIGGPASDTGVTGRKIVVDSYGGMARIGGGCFSGKDPTKVDRSGAYATRFIAKNIVACGMARRCEMQIAYVIGKPDPVSRSIETFGTEKVALSKIESFANKLIDLSVLGIIQRLNLRRPIYRETATYGHFGNPKHAWEQIM</sequence>
<gene>
    <name evidence="19" type="ORF">A3D81_03060</name>
</gene>
<keyword evidence="7 19" id="KW-0808">Transferase</keyword>
<evidence type="ECO:0000256" key="9">
    <source>
        <dbReference type="ARBA" id="ARBA00022741"/>
    </source>
</evidence>
<dbReference type="AlphaFoldDB" id="A0A1F5GJF9"/>
<dbReference type="InterPro" id="IPR022630">
    <property type="entry name" value="S-AdoMet_synt_C"/>
</dbReference>
<keyword evidence="10" id="KW-0067">ATP-binding</keyword>
<feature type="domain" description="S-adenosylmethionine synthetase central" evidence="17">
    <location>
        <begin position="111"/>
        <end position="225"/>
    </location>
</feature>
<keyword evidence="9" id="KW-0547">Nucleotide-binding</keyword>
<evidence type="ECO:0000259" key="17">
    <source>
        <dbReference type="Pfam" id="PF02772"/>
    </source>
</evidence>
<dbReference type="InterPro" id="IPR002133">
    <property type="entry name" value="S-AdoMet_synthetase"/>
</dbReference>